<name>A0A2N5VTL0_9BASI</name>
<proteinExistence type="predicted"/>
<dbReference type="EMBL" id="PGCJ01000063">
    <property type="protein sequence ID" value="PLW53330.1"/>
    <property type="molecule type" value="Genomic_DNA"/>
</dbReference>
<reference evidence="3 4" key="1">
    <citation type="submission" date="2017-11" db="EMBL/GenBank/DDBJ databases">
        <title>De novo assembly and phasing of dikaryotic genomes from two isolates of Puccinia coronata f. sp. avenae, the causal agent of oat crown rust.</title>
        <authorList>
            <person name="Miller M.E."/>
            <person name="Zhang Y."/>
            <person name="Omidvar V."/>
            <person name="Sperschneider J."/>
            <person name="Schwessinger B."/>
            <person name="Raley C."/>
            <person name="Palmer J.M."/>
            <person name="Garnica D."/>
            <person name="Upadhyaya N."/>
            <person name="Rathjen J."/>
            <person name="Taylor J.M."/>
            <person name="Park R.F."/>
            <person name="Dodds P.N."/>
            <person name="Hirsch C.D."/>
            <person name="Kianian S.F."/>
            <person name="Figueroa M."/>
        </authorList>
    </citation>
    <scope>NUCLEOTIDE SEQUENCE [LARGE SCALE GENOMIC DNA]</scope>
    <source>
        <strain evidence="3">12NC29</strain>
    </source>
</reference>
<protein>
    <recommendedName>
        <fullName evidence="2">Tet-like 2OG-Fe(II) oxygenase domain-containing protein</fullName>
    </recommendedName>
</protein>
<feature type="domain" description="Tet-like 2OG-Fe(II) oxygenase" evidence="2">
    <location>
        <begin position="107"/>
        <end position="309"/>
    </location>
</feature>
<evidence type="ECO:0000313" key="4">
    <source>
        <dbReference type="Proteomes" id="UP000235388"/>
    </source>
</evidence>
<comment type="caution">
    <text evidence="3">The sequence shown here is derived from an EMBL/GenBank/DDBJ whole genome shotgun (WGS) entry which is preliminary data.</text>
</comment>
<accession>A0A2N5VTL0</accession>
<evidence type="ECO:0000256" key="1">
    <source>
        <dbReference type="SAM" id="MobiDB-lite"/>
    </source>
</evidence>
<dbReference type="OrthoDB" id="2505591at2759"/>
<dbReference type="InterPro" id="IPR046798">
    <property type="entry name" value="2OG-FeII_Oxy_6"/>
</dbReference>
<evidence type="ECO:0000259" key="2">
    <source>
        <dbReference type="Pfam" id="PF20515"/>
    </source>
</evidence>
<dbReference type="Proteomes" id="UP000235388">
    <property type="component" value="Unassembled WGS sequence"/>
</dbReference>
<gene>
    <name evidence="3" type="ORF">PCANC_13379</name>
</gene>
<evidence type="ECO:0000313" key="3">
    <source>
        <dbReference type="EMBL" id="PLW53330.1"/>
    </source>
</evidence>
<keyword evidence="4" id="KW-1185">Reference proteome</keyword>
<dbReference type="Pfam" id="PF20515">
    <property type="entry name" value="2OG-FeII_Oxy_6"/>
    <property type="match status" value="1"/>
</dbReference>
<organism evidence="3 4">
    <name type="scientific">Puccinia coronata f. sp. avenae</name>
    <dbReference type="NCBI Taxonomy" id="200324"/>
    <lineage>
        <taxon>Eukaryota</taxon>
        <taxon>Fungi</taxon>
        <taxon>Dikarya</taxon>
        <taxon>Basidiomycota</taxon>
        <taxon>Pucciniomycotina</taxon>
        <taxon>Pucciniomycetes</taxon>
        <taxon>Pucciniales</taxon>
        <taxon>Pucciniaceae</taxon>
        <taxon>Puccinia</taxon>
    </lineage>
</organism>
<sequence length="378" mass="42877">MAPFVASGSLAVLPPHAPVSAVEEDPHNNEEVMDQDDNQPKEDTQKPHLYYVPPSCQDNPRKDKLFTAQETLDEHYHRLSFGTCTIAPRNQVAFCKVQWIPFDSMSPAELTGWEKIVFHLLKHCEHVNPVKKNGASTDGMMWANRWRKSLDPDQSVGCFCLVGKMKNAMKRAPYNPISEAAGIQEASDFISLQLQKFAPGVFESCRQLLIDSRFPSMAHMEYPSPYTKNDFTSFLTFTMHNFYNKPHMDSDVNDWTLVIWIPIFNPLTRTKADPVMADEGFDILGGQFTFWDFLTMCVFKSNSVNHQTLRGASQSGRYTRIGFSCQMSKSMSDAVHTYLTGFNKKNEPVVQMPAAGQQKQIENAQLAIEKDKNENQSK</sequence>
<feature type="compositionally biased region" description="Basic and acidic residues" evidence="1">
    <location>
        <begin position="368"/>
        <end position="378"/>
    </location>
</feature>
<dbReference type="AlphaFoldDB" id="A0A2N5VTL0"/>
<feature type="region of interest" description="Disordered" evidence="1">
    <location>
        <begin position="353"/>
        <end position="378"/>
    </location>
</feature>
<feature type="region of interest" description="Disordered" evidence="1">
    <location>
        <begin position="16"/>
        <end position="53"/>
    </location>
</feature>